<dbReference type="PROSITE" id="PS50089">
    <property type="entry name" value="ZF_RING_2"/>
    <property type="match status" value="1"/>
</dbReference>
<dbReference type="GO" id="GO:0016567">
    <property type="term" value="P:protein ubiquitination"/>
    <property type="evidence" value="ECO:0007669"/>
    <property type="project" value="InterPro"/>
</dbReference>
<dbReference type="InterPro" id="IPR001841">
    <property type="entry name" value="Znf_RING"/>
</dbReference>
<dbReference type="PROSITE" id="PS50234">
    <property type="entry name" value="VWFA"/>
    <property type="match status" value="1"/>
</dbReference>
<organism evidence="7 8">
    <name type="scientific">Brachionus plicatilis</name>
    <name type="common">Marine rotifer</name>
    <name type="synonym">Brachionus muelleri</name>
    <dbReference type="NCBI Taxonomy" id="10195"/>
    <lineage>
        <taxon>Eukaryota</taxon>
        <taxon>Metazoa</taxon>
        <taxon>Spiralia</taxon>
        <taxon>Gnathifera</taxon>
        <taxon>Rotifera</taxon>
        <taxon>Eurotatoria</taxon>
        <taxon>Monogononta</taxon>
        <taxon>Pseudotrocha</taxon>
        <taxon>Ploima</taxon>
        <taxon>Brachionidae</taxon>
        <taxon>Brachionus</taxon>
    </lineage>
</organism>
<evidence type="ECO:0000256" key="1">
    <source>
        <dbReference type="ARBA" id="ARBA00022771"/>
    </source>
</evidence>
<evidence type="ECO:0000259" key="5">
    <source>
        <dbReference type="PROSITE" id="PS50234"/>
    </source>
</evidence>
<dbReference type="PANTHER" id="PTHR10579:SF43">
    <property type="entry name" value="ZINC FINGER (C3HC4-TYPE RING FINGER) FAMILY PROTEIN"/>
    <property type="match status" value="1"/>
</dbReference>
<dbReference type="GO" id="GO:0004842">
    <property type="term" value="F:ubiquitin-protein transferase activity"/>
    <property type="evidence" value="ECO:0007669"/>
    <property type="project" value="InterPro"/>
</dbReference>
<keyword evidence="1 3" id="KW-0479">Metal-binding</keyword>
<dbReference type="InterPro" id="IPR002035">
    <property type="entry name" value="VWF_A"/>
</dbReference>
<dbReference type="AlphaFoldDB" id="A0A3M7SYI8"/>
<evidence type="ECO:0000256" key="2">
    <source>
        <dbReference type="ARBA" id="ARBA00022833"/>
    </source>
</evidence>
<comment type="caution">
    <text evidence="7">The sequence shown here is derived from an EMBL/GenBank/DDBJ whole genome shotgun (WGS) entry which is preliminary data.</text>
</comment>
<dbReference type="InterPro" id="IPR013083">
    <property type="entry name" value="Znf_RING/FYVE/PHD"/>
</dbReference>
<dbReference type="Pfam" id="PF04564">
    <property type="entry name" value="U-box"/>
    <property type="match status" value="1"/>
</dbReference>
<dbReference type="SMART" id="SM00327">
    <property type="entry name" value="VWA"/>
    <property type="match status" value="1"/>
</dbReference>
<gene>
    <name evidence="7" type="ORF">BpHYR1_030372</name>
</gene>
<dbReference type="InterPro" id="IPR003613">
    <property type="entry name" value="Ubox_domain"/>
</dbReference>
<feature type="domain" description="U-box" evidence="6">
    <location>
        <begin position="3"/>
        <end position="76"/>
    </location>
</feature>
<dbReference type="SUPFAM" id="SSF57850">
    <property type="entry name" value="RING/U-box"/>
    <property type="match status" value="1"/>
</dbReference>
<dbReference type="InterPro" id="IPR032838">
    <property type="entry name" value="Vwaint_dom"/>
</dbReference>
<proteinExistence type="predicted"/>
<accession>A0A3M7SYI8</accession>
<dbReference type="Gene3D" id="3.30.40.10">
    <property type="entry name" value="Zinc/RING finger domain, C3HC4 (zinc finger)"/>
    <property type="match status" value="1"/>
</dbReference>
<dbReference type="Pfam" id="PF00092">
    <property type="entry name" value="VWA"/>
    <property type="match status" value="1"/>
</dbReference>
<keyword evidence="8" id="KW-1185">Reference proteome</keyword>
<dbReference type="Pfam" id="PF14624">
    <property type="entry name" value="Vwaint"/>
    <property type="match status" value="1"/>
</dbReference>
<keyword evidence="1 3" id="KW-0863">Zinc-finger</keyword>
<evidence type="ECO:0000256" key="3">
    <source>
        <dbReference type="PROSITE-ProRule" id="PRU00175"/>
    </source>
</evidence>
<sequence length="707" mass="80064">MSQTPLEFLCPISQSIMIDPVNLSCGHTFDRNSVTLWTMNNSSCPTCRKTIDDQNLYTNWALKSLIDKFNNSSLSIHDLDNDKNVITDDSVDEIEIDNSTLSSIKANVSLYNDCIDLCLEVPTLKKRRPVSFVCVIDISGSMSSVVGNAEGGKAFTRLDLVKHVLNVMITSLTGSDQLALISFSDEVATELDLIPMSSQNKSLAKQIVQQLCSLNSTFTGPALQKAYKLIEKAPRNHLKSVILLTDGQDTEGSDILETKFEYIKKPDDVQLNTFGFSNDIVSVCLDRLAMKGKGIFGFIPDQSMIGTIFLNFMSNTFLSFIQNLRITLRNGHQFALESSKTKITTVQSGKQHHFLINKNEFTDLNNFKIKLAFLDSEMELKCERAQADEENFNLQLSRFMMLSILTDANFIKLDLTKYYPKFKLAEFLAEIKQTDVPDANNEQIALSLKYWNSWGQHYVRSFKFAHLFEQAINFKSPSMKSYRTERFDQLIEKLTQTFVTLPPPRPSGHAIHNSPHINMTNIMDRNNGCVLSSCLVELKNCQIKTLDQLRKGDVLSNGAKVVCLVKSKYEGNLVKINNLTITPYHPVFFEDKWQFPIEIYLEKKVKKIDSETACCVSLMENCKPISVCNIVLDRKHYANIEGLNCITLGHGYKDDKVLKHAYYGSRKCIEDLMTFKEWNDGLINMKNFDVIRDSSGCVQSIANIQTD</sequence>
<protein>
    <submittedName>
        <fullName evidence="7">von willebrand factor type A (VWA) domain was originally</fullName>
    </submittedName>
</protein>
<dbReference type="PROSITE" id="PS51698">
    <property type="entry name" value="U_BOX"/>
    <property type="match status" value="1"/>
</dbReference>
<dbReference type="OrthoDB" id="299997at2759"/>
<dbReference type="InterPro" id="IPR036465">
    <property type="entry name" value="vWFA_dom_sf"/>
</dbReference>
<dbReference type="SUPFAM" id="SSF53300">
    <property type="entry name" value="vWA-like"/>
    <property type="match status" value="1"/>
</dbReference>
<feature type="domain" description="RING-type" evidence="4">
    <location>
        <begin position="10"/>
        <end position="48"/>
    </location>
</feature>
<dbReference type="Gene3D" id="3.40.50.410">
    <property type="entry name" value="von Willebrand factor, type A domain"/>
    <property type="match status" value="1"/>
</dbReference>
<dbReference type="STRING" id="10195.A0A3M7SYI8"/>
<dbReference type="PANTHER" id="PTHR10579">
    <property type="entry name" value="CALCIUM-ACTIVATED CHLORIDE CHANNEL REGULATOR"/>
    <property type="match status" value="1"/>
</dbReference>
<dbReference type="GO" id="GO:0008270">
    <property type="term" value="F:zinc ion binding"/>
    <property type="evidence" value="ECO:0007669"/>
    <property type="project" value="UniProtKB-KW"/>
</dbReference>
<feature type="domain" description="VWFA" evidence="5">
    <location>
        <begin position="131"/>
        <end position="328"/>
    </location>
</feature>
<dbReference type="SMART" id="SM00504">
    <property type="entry name" value="Ubox"/>
    <property type="match status" value="1"/>
</dbReference>
<evidence type="ECO:0000313" key="7">
    <source>
        <dbReference type="EMBL" id="RNA40844.1"/>
    </source>
</evidence>
<evidence type="ECO:0000313" key="8">
    <source>
        <dbReference type="Proteomes" id="UP000276133"/>
    </source>
</evidence>
<evidence type="ECO:0000259" key="4">
    <source>
        <dbReference type="PROSITE" id="PS50089"/>
    </source>
</evidence>
<reference evidence="7 8" key="1">
    <citation type="journal article" date="2018" name="Sci. Rep.">
        <title>Genomic signatures of local adaptation to the degree of environmental predictability in rotifers.</title>
        <authorList>
            <person name="Franch-Gras L."/>
            <person name="Hahn C."/>
            <person name="Garcia-Roger E.M."/>
            <person name="Carmona M.J."/>
            <person name="Serra M."/>
            <person name="Gomez A."/>
        </authorList>
    </citation>
    <scope>NUCLEOTIDE SEQUENCE [LARGE SCALE GENOMIC DNA]</scope>
    <source>
        <strain evidence="7">HYR1</strain>
    </source>
</reference>
<evidence type="ECO:0000259" key="6">
    <source>
        <dbReference type="PROSITE" id="PS51698"/>
    </source>
</evidence>
<dbReference type="Pfam" id="PF14623">
    <property type="entry name" value="Vint"/>
    <property type="match status" value="1"/>
</dbReference>
<dbReference type="EMBL" id="REGN01000584">
    <property type="protein sequence ID" value="RNA40844.1"/>
    <property type="molecule type" value="Genomic_DNA"/>
</dbReference>
<dbReference type="InterPro" id="IPR039510">
    <property type="entry name" value="Vint_dom"/>
</dbReference>
<dbReference type="Proteomes" id="UP000276133">
    <property type="component" value="Unassembled WGS sequence"/>
</dbReference>
<dbReference type="InterPro" id="IPR051266">
    <property type="entry name" value="CLCR"/>
</dbReference>
<keyword evidence="2" id="KW-0862">Zinc</keyword>
<name>A0A3M7SYI8_BRAPC</name>